<dbReference type="RefSeq" id="WP_061938826.1">
    <property type="nucleotide sequence ID" value="NZ_CP013234.1"/>
</dbReference>
<dbReference type="InterPro" id="IPR021255">
    <property type="entry name" value="DUF2807"/>
</dbReference>
<dbReference type="PANTHER" id="PTHR39200:SF1">
    <property type="entry name" value="AUTO-TRANSPORTER ADHESIN HEAD GIN DOMAIN-CONTAINING PROTEIN-RELATED"/>
    <property type="match status" value="1"/>
</dbReference>
<accession>A0A127Q1K2</accession>
<dbReference type="KEGG" id="cpra:CPter91_1507"/>
<dbReference type="AlphaFoldDB" id="A0A127Q1K2"/>
<dbReference type="Proteomes" id="UP000074561">
    <property type="component" value="Chromosome"/>
</dbReference>
<evidence type="ECO:0000313" key="3">
    <source>
        <dbReference type="EMBL" id="AMP03887.1"/>
    </source>
</evidence>
<proteinExistence type="predicted"/>
<keyword evidence="1" id="KW-0732">Signal</keyword>
<evidence type="ECO:0000313" key="4">
    <source>
        <dbReference type="EMBL" id="AMP13840.1"/>
    </source>
</evidence>
<keyword evidence="6" id="KW-1185">Reference proteome</keyword>
<dbReference type="EMBL" id="CP013234">
    <property type="protein sequence ID" value="AMP03887.1"/>
    <property type="molecule type" value="Genomic_DNA"/>
</dbReference>
<evidence type="ECO:0000259" key="2">
    <source>
        <dbReference type="Pfam" id="PF10988"/>
    </source>
</evidence>
<feature type="domain" description="Putative auto-transporter adhesin head GIN" evidence="2">
    <location>
        <begin position="42"/>
        <end position="223"/>
    </location>
</feature>
<protein>
    <recommendedName>
        <fullName evidence="2">Putative auto-transporter adhesin head GIN domain-containing protein</fullName>
    </recommendedName>
</protein>
<dbReference type="Pfam" id="PF10988">
    <property type="entry name" value="DUF2807"/>
    <property type="match status" value="1"/>
</dbReference>
<evidence type="ECO:0000256" key="1">
    <source>
        <dbReference type="SAM" id="SignalP"/>
    </source>
</evidence>
<evidence type="ECO:0000313" key="6">
    <source>
        <dbReference type="Proteomes" id="UP000074914"/>
    </source>
</evidence>
<dbReference type="Proteomes" id="UP000074914">
    <property type="component" value="Chromosome"/>
</dbReference>
<gene>
    <name evidence="4" type="ORF">CPter291_1567</name>
    <name evidence="3" type="ORF">CPter91_1507</name>
</gene>
<evidence type="ECO:0000313" key="5">
    <source>
        <dbReference type="Proteomes" id="UP000074561"/>
    </source>
</evidence>
<feature type="chain" id="PRO_5013475026" description="Putative auto-transporter adhesin head GIN domain-containing protein" evidence="1">
    <location>
        <begin position="30"/>
        <end position="238"/>
    </location>
</feature>
<dbReference type="STRING" id="279113.CPter91_1507"/>
<reference evidence="5 6" key="1">
    <citation type="submission" date="2015-11" db="EMBL/GenBank/DDBJ databases">
        <title>Exploring the genomic traits of fungus-feeding bacterial genus Collimonas.</title>
        <authorList>
            <person name="Song C."/>
            <person name="Schmidt R."/>
            <person name="de Jager V."/>
            <person name="Krzyzanowska D."/>
            <person name="Jongedijk E."/>
            <person name="Cankar K."/>
            <person name="Beekwilder J."/>
            <person name="van Veen A."/>
            <person name="de Boer W."/>
            <person name="van Veen J.A."/>
            <person name="Garbeva P."/>
        </authorList>
    </citation>
    <scope>NUCLEOTIDE SEQUENCE [LARGE SCALE GENOMIC DNA]</scope>
    <source>
        <strain evidence="4 6">Ter291</strain>
        <strain evidence="3 5">Ter91</strain>
    </source>
</reference>
<sequence>MKSPSRFAFFFALATAAMIPLLSCSPSVAADVNKTERQVDSFQQVEIMDAVNVYLTQGPAKPAVIEAEGNGASQVRLDVSGSVLRVISGGSRMFHNTNVNVYLTAPDVNGLSIFGSGDLKVLGKLSAKDTIKISIAGSGTVSGELNAPNVNASIAGAGDIKVKGRTRDLRVSIAGSGDYDGFDLMAESTHVSIVGSGDAHVYASKQLSVSTAGSGDVSYMGDPQVRSSIMGSGSVKKR</sequence>
<dbReference type="EMBL" id="CP013236">
    <property type="protein sequence ID" value="AMP13840.1"/>
    <property type="molecule type" value="Genomic_DNA"/>
</dbReference>
<dbReference type="OrthoDB" id="8885859at2"/>
<dbReference type="PANTHER" id="PTHR39200">
    <property type="entry name" value="HYPOTHETICAL EXPORTED PROTEIN"/>
    <property type="match status" value="1"/>
</dbReference>
<dbReference type="Gene3D" id="2.160.20.120">
    <property type="match status" value="1"/>
</dbReference>
<feature type="signal peptide" evidence="1">
    <location>
        <begin position="1"/>
        <end position="29"/>
    </location>
</feature>
<dbReference type="PATRIC" id="fig|279113.10.peg.1562"/>
<name>A0A127Q1K2_9BURK</name>
<organism evidence="3 5">
    <name type="scientific">Collimonas pratensis</name>
    <dbReference type="NCBI Taxonomy" id="279113"/>
    <lineage>
        <taxon>Bacteria</taxon>
        <taxon>Pseudomonadati</taxon>
        <taxon>Pseudomonadota</taxon>
        <taxon>Betaproteobacteria</taxon>
        <taxon>Burkholderiales</taxon>
        <taxon>Oxalobacteraceae</taxon>
        <taxon>Collimonas</taxon>
    </lineage>
</organism>